<proteinExistence type="predicted"/>
<dbReference type="OrthoDB" id="5442696at2"/>
<evidence type="ECO:0000256" key="1">
    <source>
        <dbReference type="SAM" id="SignalP"/>
    </source>
</evidence>
<dbReference type="InterPro" id="IPR010870">
    <property type="entry name" value="Porin_O/P"/>
</dbReference>
<name>A0A5B7SX68_9FLAO</name>
<gene>
    <name evidence="2" type="ORF">FGM00_16470</name>
</gene>
<feature type="signal peptide" evidence="1">
    <location>
        <begin position="1"/>
        <end position="20"/>
    </location>
</feature>
<dbReference type="SUPFAM" id="SSF56935">
    <property type="entry name" value="Porins"/>
    <property type="match status" value="1"/>
</dbReference>
<dbReference type="EMBL" id="CP040710">
    <property type="protein sequence ID" value="QCX01628.1"/>
    <property type="molecule type" value="Genomic_DNA"/>
</dbReference>
<dbReference type="RefSeq" id="WP_138853965.1">
    <property type="nucleotide sequence ID" value="NZ_CP040710.1"/>
</dbReference>
<protein>
    <submittedName>
        <fullName evidence="2">Porin</fullName>
    </submittedName>
</protein>
<organism evidence="2 3">
    <name type="scientific">Aggregatimonas sangjinii</name>
    <dbReference type="NCBI Taxonomy" id="2583587"/>
    <lineage>
        <taxon>Bacteria</taxon>
        <taxon>Pseudomonadati</taxon>
        <taxon>Bacteroidota</taxon>
        <taxon>Flavobacteriia</taxon>
        <taxon>Flavobacteriales</taxon>
        <taxon>Flavobacteriaceae</taxon>
        <taxon>Aggregatimonas</taxon>
    </lineage>
</organism>
<reference evidence="2 3" key="1">
    <citation type="submission" date="2019-05" db="EMBL/GenBank/DDBJ databases">
        <title>Genome sequencing of F202Z8.</title>
        <authorList>
            <person name="Kwon Y.M."/>
        </authorList>
    </citation>
    <scope>NUCLEOTIDE SEQUENCE [LARGE SCALE GENOMIC DNA]</scope>
    <source>
        <strain evidence="2 3">F202Z8</strain>
    </source>
</reference>
<sequence>MKIKFLVLVLAFCGSGIVHAQETNAPAFGKGLFRLMGQDSTWSMKIAARMQFLTVASWDEGADGGLIDPEQSFSIRRARFKCNGFAYSPKLKYQIELGLSNRDLSGASQFTGNAPRYILDAVVMWNFIGSFEFWMGQTKLPGNIERVISSGNLQQVDRSLLNRRFTIDRDQGIQLRHHFKLSDSFLVREKFAVSQGEGRNIISGNLGGYQYTARLEVYPFGDFSAYIASDLKKVQTPKLMLAATFDHNQDAVKTRSNQGTYMMNDMGFYETDINTIFLDAMFKYKGFSFMGEYANRTAKDPIAKNSDGTETGDTVQIGDGLNLQTGYLFSGDWEVSGRYTSIHLDENSTARNLERQYTLGLSKFIVGHKLKVQSDVSYLSVDGAANELMCRLQVEVHF</sequence>
<keyword evidence="1" id="KW-0732">Signal</keyword>
<evidence type="ECO:0000313" key="3">
    <source>
        <dbReference type="Proteomes" id="UP000310017"/>
    </source>
</evidence>
<dbReference type="KEGG" id="asag:FGM00_16470"/>
<dbReference type="AlphaFoldDB" id="A0A5B7SX68"/>
<dbReference type="InterPro" id="IPR023614">
    <property type="entry name" value="Porin_dom_sf"/>
</dbReference>
<evidence type="ECO:0000313" key="2">
    <source>
        <dbReference type="EMBL" id="QCX01628.1"/>
    </source>
</evidence>
<accession>A0A5B7SX68</accession>
<keyword evidence="3" id="KW-1185">Reference proteome</keyword>
<dbReference type="Proteomes" id="UP000310017">
    <property type="component" value="Chromosome"/>
</dbReference>
<dbReference type="Gene3D" id="2.40.160.10">
    <property type="entry name" value="Porin"/>
    <property type="match status" value="1"/>
</dbReference>
<dbReference type="Pfam" id="PF07396">
    <property type="entry name" value="Porin_O_P"/>
    <property type="match status" value="1"/>
</dbReference>
<feature type="chain" id="PRO_5022876874" evidence="1">
    <location>
        <begin position="21"/>
        <end position="398"/>
    </location>
</feature>